<dbReference type="OrthoDB" id="7697492at2759"/>
<proteinExistence type="predicted"/>
<sequence>MTLFAIVLLGLTSLVSAKPTFLSVPLVYATPLTALTSDMQVDINGGPEVAAAHIDERTGLANGIDRSTVGSQLLRERQSLFRDNTPLMLMSSAPLGTDGRVMDTPEVAAAKVAHAAAHVHERINLANEIARSSGGALDSSDVDRHPDSSILNAPKVARANGKIFPMNKAARSGDALPSAVNGRVVPLVLGNNVVATLVPISPDGRPLDVPEVATRGDQNLANDVKSVDALAVAGRALAYGRLVY</sequence>
<keyword evidence="3" id="KW-1185">Reference proteome</keyword>
<evidence type="ECO:0000313" key="3">
    <source>
        <dbReference type="Proteomes" id="UP000075809"/>
    </source>
</evidence>
<dbReference type="KEGG" id="mzt:108731326"/>
<name>A0A151XFD6_9HYME</name>
<feature type="chain" id="PRO_5007591852" evidence="1">
    <location>
        <begin position="18"/>
        <end position="244"/>
    </location>
</feature>
<dbReference type="AlphaFoldDB" id="A0A151XFD6"/>
<evidence type="ECO:0000256" key="1">
    <source>
        <dbReference type="SAM" id="SignalP"/>
    </source>
</evidence>
<feature type="signal peptide" evidence="1">
    <location>
        <begin position="1"/>
        <end position="17"/>
    </location>
</feature>
<dbReference type="EMBL" id="KQ982194">
    <property type="protein sequence ID" value="KYQ59089.1"/>
    <property type="molecule type" value="Genomic_DNA"/>
</dbReference>
<accession>A0A151XFD6</accession>
<gene>
    <name evidence="2" type="ORF">ALC60_01924</name>
</gene>
<keyword evidence="1" id="KW-0732">Signal</keyword>
<protein>
    <submittedName>
        <fullName evidence="2">Uncharacterized protein</fullName>
    </submittedName>
</protein>
<reference evidence="2 3" key="1">
    <citation type="submission" date="2015-09" db="EMBL/GenBank/DDBJ databases">
        <title>Trachymyrmex zeteki WGS genome.</title>
        <authorList>
            <person name="Nygaard S."/>
            <person name="Hu H."/>
            <person name="Boomsma J."/>
            <person name="Zhang G."/>
        </authorList>
    </citation>
    <scope>NUCLEOTIDE SEQUENCE [LARGE SCALE GENOMIC DNA]</scope>
    <source>
        <strain evidence="2">Tzet28-1</strain>
        <tissue evidence="2">Whole body</tissue>
    </source>
</reference>
<organism evidence="2 3">
    <name type="scientific">Mycetomoellerius zeteki</name>
    <dbReference type="NCBI Taxonomy" id="64791"/>
    <lineage>
        <taxon>Eukaryota</taxon>
        <taxon>Metazoa</taxon>
        <taxon>Ecdysozoa</taxon>
        <taxon>Arthropoda</taxon>
        <taxon>Hexapoda</taxon>
        <taxon>Insecta</taxon>
        <taxon>Pterygota</taxon>
        <taxon>Neoptera</taxon>
        <taxon>Endopterygota</taxon>
        <taxon>Hymenoptera</taxon>
        <taxon>Apocrita</taxon>
        <taxon>Aculeata</taxon>
        <taxon>Formicoidea</taxon>
        <taxon>Formicidae</taxon>
        <taxon>Myrmicinae</taxon>
        <taxon>Mycetomoellerius</taxon>
    </lineage>
</organism>
<evidence type="ECO:0000313" key="2">
    <source>
        <dbReference type="EMBL" id="KYQ59089.1"/>
    </source>
</evidence>
<dbReference type="STRING" id="64791.A0A151XFD6"/>
<dbReference type="Proteomes" id="UP000075809">
    <property type="component" value="Unassembled WGS sequence"/>
</dbReference>